<dbReference type="InterPro" id="IPR052191">
    <property type="entry name" value="tRNA_ntf/polyA_polymerase_I"/>
</dbReference>
<dbReference type="Pfam" id="PF12627">
    <property type="entry name" value="PolyA_pol_RNAbd"/>
    <property type="match status" value="1"/>
</dbReference>
<dbReference type="CDD" id="cd05398">
    <property type="entry name" value="NT_ClassII-CCAase"/>
    <property type="match status" value="1"/>
</dbReference>
<evidence type="ECO:0000259" key="10">
    <source>
        <dbReference type="Pfam" id="PF01743"/>
    </source>
</evidence>
<keyword evidence="14" id="KW-1185">Reference proteome</keyword>
<evidence type="ECO:0000256" key="9">
    <source>
        <dbReference type="SAM" id="MobiDB-lite"/>
    </source>
</evidence>
<sequence length="449" mass="50287">MPNDSHAIPTNLRVIPRDQHPVSRKGISQNALRVLYRLREGGHQAFLVGGAVRDLLVGGHPKDFDVATDATPEQVKHLFRNCRLIGRRFRLAHVVFGREIIEVATFRANVDDGSGDRQVHDGGRLLRDNVYGNIQDDAVRRDFTANALYYTVEDFSIHDYVGGYEDVQNRLLRLIGDPEARYREDPVRMLRAVRLAAKLDFRIEAGSAAPIPELAPLLAEAAPARLFEECLKMFLSGHAVASFEGLERHGLLPSLLPETGAALAANRSGALRRMIIEGLRNTDERVAAEEPVSPAFLFALLLWPAYCRTLIALQGEGVHAAEAQRRAADRTTVHQLDTIALPRRFSLPMQEIWLLQTRFPLRQRKRVMRTLAHPRFRAAYDFLVLRQSASEGHAEDVAFWREAQDDPDHAIAAHPDAAPDTSDPAPEDGEPSSPRKRRRRRRRGPATAG</sequence>
<comment type="function">
    <text evidence="7">Adds poly(A) tail to the 3' end of many RNAs, which usually targets these RNAs for decay. Plays a significant role in the global control of gene expression, through influencing the rate of transcript degradation, and in the general RNA quality control.</text>
</comment>
<evidence type="ECO:0000256" key="6">
    <source>
        <dbReference type="ARBA" id="ARBA00023163"/>
    </source>
</evidence>
<evidence type="ECO:0000313" key="13">
    <source>
        <dbReference type="EMBL" id="GAA4863794.1"/>
    </source>
</evidence>
<gene>
    <name evidence="7 13" type="primary">pcnB</name>
    <name evidence="13" type="ORF">GCM10023332_14930</name>
</gene>
<keyword evidence="13" id="KW-0548">Nucleotidyltransferase</keyword>
<feature type="compositionally biased region" description="Basic and acidic residues" evidence="9">
    <location>
        <begin position="402"/>
        <end position="411"/>
    </location>
</feature>
<dbReference type="SUPFAM" id="SSF81891">
    <property type="entry name" value="Poly A polymerase C-terminal region-like"/>
    <property type="match status" value="1"/>
</dbReference>
<comment type="caution">
    <text evidence="13">The sequence shown here is derived from an EMBL/GenBank/DDBJ whole genome shotgun (WGS) entry which is preliminary data.</text>
</comment>
<dbReference type="InterPro" id="IPR032828">
    <property type="entry name" value="PolyA_RNA-bd"/>
</dbReference>
<keyword evidence="6 7" id="KW-0804">Transcription</keyword>
<feature type="region of interest" description="Disordered" evidence="9">
    <location>
        <begin position="402"/>
        <end position="449"/>
    </location>
</feature>
<dbReference type="NCBIfam" id="TIGR01942">
    <property type="entry name" value="pcnB"/>
    <property type="match status" value="1"/>
</dbReference>
<reference evidence="14" key="1">
    <citation type="journal article" date="2019" name="Int. J. Syst. Evol. Microbiol.">
        <title>The Global Catalogue of Microorganisms (GCM) 10K type strain sequencing project: providing services to taxonomists for standard genome sequencing and annotation.</title>
        <authorList>
            <consortium name="The Broad Institute Genomics Platform"/>
            <consortium name="The Broad Institute Genome Sequencing Center for Infectious Disease"/>
            <person name="Wu L."/>
            <person name="Ma J."/>
        </authorList>
    </citation>
    <scope>NUCLEOTIDE SEQUENCE [LARGE SCALE GENOMIC DNA]</scope>
    <source>
        <strain evidence="14">JCM 18392</strain>
    </source>
</reference>
<comment type="catalytic activity">
    <reaction evidence="7">
        <text>RNA(n) + ATP = RNA(n)-3'-adenine ribonucleotide + diphosphate</text>
        <dbReference type="Rhea" id="RHEA:11332"/>
        <dbReference type="Rhea" id="RHEA-COMP:14527"/>
        <dbReference type="Rhea" id="RHEA-COMP:17347"/>
        <dbReference type="ChEBI" id="CHEBI:30616"/>
        <dbReference type="ChEBI" id="CHEBI:33019"/>
        <dbReference type="ChEBI" id="CHEBI:140395"/>
        <dbReference type="ChEBI" id="CHEBI:173115"/>
        <dbReference type="EC" id="2.7.7.19"/>
    </reaction>
</comment>
<feature type="compositionally biased region" description="Basic residues" evidence="9">
    <location>
        <begin position="434"/>
        <end position="449"/>
    </location>
</feature>
<dbReference type="PANTHER" id="PTHR43051">
    <property type="entry name" value="POLYNUCLEOTIDE ADENYLYLTRANSFERASE FAMILY PROTEIN"/>
    <property type="match status" value="1"/>
</dbReference>
<dbReference type="Gene3D" id="3.30.460.10">
    <property type="entry name" value="Beta Polymerase, domain 2"/>
    <property type="match status" value="1"/>
</dbReference>
<keyword evidence="5 7" id="KW-0694">RNA-binding</keyword>
<evidence type="ECO:0000256" key="4">
    <source>
        <dbReference type="ARBA" id="ARBA00022840"/>
    </source>
</evidence>
<comment type="similarity">
    <text evidence="7 8">Belongs to the tRNA nucleotidyltransferase/poly(A) polymerase family.</text>
</comment>
<dbReference type="InterPro" id="IPR043519">
    <property type="entry name" value="NT_sf"/>
</dbReference>
<dbReference type="EC" id="2.7.7.19" evidence="7"/>
<evidence type="ECO:0000259" key="12">
    <source>
        <dbReference type="Pfam" id="PF12627"/>
    </source>
</evidence>
<feature type="active site" evidence="7">
    <location>
        <position position="142"/>
    </location>
</feature>
<dbReference type="Pfam" id="PF01743">
    <property type="entry name" value="PolyA_pol"/>
    <property type="match status" value="1"/>
</dbReference>
<feature type="active site" evidence="7">
    <location>
        <position position="65"/>
    </location>
</feature>
<organism evidence="13 14">
    <name type="scientific">Luteimonas vadosa</name>
    <dbReference type="NCBI Taxonomy" id="1165507"/>
    <lineage>
        <taxon>Bacteria</taxon>
        <taxon>Pseudomonadati</taxon>
        <taxon>Pseudomonadota</taxon>
        <taxon>Gammaproteobacteria</taxon>
        <taxon>Lysobacterales</taxon>
        <taxon>Lysobacteraceae</taxon>
        <taxon>Luteimonas</taxon>
    </lineage>
</organism>
<feature type="domain" description="tRNA nucleotidyltransferase/poly(A) polymerase RNA and SrmB- binding" evidence="12">
    <location>
        <begin position="200"/>
        <end position="260"/>
    </location>
</feature>
<dbReference type="Pfam" id="PF12626">
    <property type="entry name" value="PolyA_pol_arg_C"/>
    <property type="match status" value="1"/>
</dbReference>
<evidence type="ECO:0000256" key="5">
    <source>
        <dbReference type="ARBA" id="ARBA00022884"/>
    </source>
</evidence>
<feature type="domain" description="Polymerase A arginine-rich C-terminal" evidence="11">
    <location>
        <begin position="317"/>
        <end position="443"/>
    </location>
</feature>
<dbReference type="PANTHER" id="PTHR43051:SF1">
    <property type="entry name" value="POLYNUCLEOTIDE ADENYLYLTRANSFERASE FAMILY PROTEIN"/>
    <property type="match status" value="1"/>
</dbReference>
<evidence type="ECO:0000256" key="2">
    <source>
        <dbReference type="ARBA" id="ARBA00022679"/>
    </source>
</evidence>
<keyword evidence="3 7" id="KW-0547">Nucleotide-binding</keyword>
<dbReference type="InterPro" id="IPR010206">
    <property type="entry name" value="PolA_pol_I"/>
</dbReference>
<evidence type="ECO:0000256" key="8">
    <source>
        <dbReference type="RuleBase" id="RU003953"/>
    </source>
</evidence>
<keyword evidence="1 7" id="KW-0507">mRNA processing</keyword>
<name>A0ABP9E1K0_9GAMM</name>
<dbReference type="GO" id="GO:0016779">
    <property type="term" value="F:nucleotidyltransferase activity"/>
    <property type="evidence" value="ECO:0007669"/>
    <property type="project" value="UniProtKB-KW"/>
</dbReference>
<accession>A0ABP9E1K0</accession>
<feature type="domain" description="Poly A polymerase head" evidence="10">
    <location>
        <begin position="45"/>
        <end position="173"/>
    </location>
</feature>
<evidence type="ECO:0000256" key="1">
    <source>
        <dbReference type="ARBA" id="ARBA00022664"/>
    </source>
</evidence>
<dbReference type="HAMAP" id="MF_00957">
    <property type="entry name" value="PolyA_pol"/>
    <property type="match status" value="1"/>
</dbReference>
<evidence type="ECO:0000256" key="3">
    <source>
        <dbReference type="ARBA" id="ARBA00022741"/>
    </source>
</evidence>
<evidence type="ECO:0000259" key="11">
    <source>
        <dbReference type="Pfam" id="PF12626"/>
    </source>
</evidence>
<feature type="active site" evidence="7">
    <location>
        <position position="63"/>
    </location>
</feature>
<dbReference type="Gene3D" id="1.10.3090.10">
    <property type="entry name" value="cca-adding enzyme, domain 2"/>
    <property type="match status" value="1"/>
</dbReference>
<dbReference type="InterPro" id="IPR025866">
    <property type="entry name" value="PolyA_pol_arg_C_dom"/>
</dbReference>
<evidence type="ECO:0000256" key="7">
    <source>
        <dbReference type="HAMAP-Rule" id="MF_00957"/>
    </source>
</evidence>
<proteinExistence type="inferred from homology"/>
<dbReference type="Proteomes" id="UP001501323">
    <property type="component" value="Unassembled WGS sequence"/>
</dbReference>
<dbReference type="SUPFAM" id="SSF81301">
    <property type="entry name" value="Nucleotidyltransferase"/>
    <property type="match status" value="1"/>
</dbReference>
<feature type="compositionally biased region" description="Low complexity" evidence="9">
    <location>
        <begin position="412"/>
        <end position="424"/>
    </location>
</feature>
<dbReference type="InterPro" id="IPR002646">
    <property type="entry name" value="PolA_pol_head_dom"/>
</dbReference>
<keyword evidence="2 7" id="KW-0808">Transferase</keyword>
<dbReference type="RefSeq" id="WP_345294888.1">
    <property type="nucleotide sequence ID" value="NZ_BAABJY010000002.1"/>
</dbReference>
<protein>
    <recommendedName>
        <fullName evidence="7">Poly(A) polymerase I</fullName>
        <shortName evidence="7">PAP I</shortName>
        <ecNumber evidence="7">2.7.7.19</ecNumber>
    </recommendedName>
</protein>
<dbReference type="EMBL" id="BAABJY010000002">
    <property type="protein sequence ID" value="GAA4863794.1"/>
    <property type="molecule type" value="Genomic_DNA"/>
</dbReference>
<keyword evidence="4 7" id="KW-0067">ATP-binding</keyword>
<evidence type="ECO:0000313" key="14">
    <source>
        <dbReference type="Proteomes" id="UP001501323"/>
    </source>
</evidence>